<sequence>MKAVSGSEGDAPVDSSANQTPRIFGQLPMLAVPDEFNEPLPDAEIAAWVGHAP</sequence>
<evidence type="ECO:0000313" key="2">
    <source>
        <dbReference type="EMBL" id="MDP7737984.1"/>
    </source>
</evidence>
<dbReference type="EMBL" id="JAUFSA010000001">
    <property type="protein sequence ID" value="MDP7737984.1"/>
    <property type="molecule type" value="Genomic_DNA"/>
</dbReference>
<dbReference type="RefSeq" id="WP_166433891.1">
    <property type="nucleotide sequence ID" value="NZ_JAUFSA010000001.1"/>
</dbReference>
<protein>
    <submittedName>
        <fullName evidence="2">Uncharacterized protein</fullName>
    </submittedName>
</protein>
<accession>A0AAJ1S8L0</accession>
<proteinExistence type="predicted"/>
<dbReference type="Proteomes" id="UP001229081">
    <property type="component" value="Unassembled WGS sequence"/>
</dbReference>
<dbReference type="AlphaFoldDB" id="A0AAJ1S8L0"/>
<reference evidence="2" key="1">
    <citation type="submission" date="2023-06" db="EMBL/GenBank/DDBJ databases">
        <title>Identification of two novel mycobacterium reveal diversities and complexities of Mycobacterium gordonae clade.</title>
        <authorList>
            <person name="Matsumoto Y."/>
            <person name="Nakamura S."/>
            <person name="Motooka D."/>
            <person name="Fukushima K."/>
        </authorList>
    </citation>
    <scope>NUCLEOTIDE SEQUENCE</scope>
    <source>
        <strain evidence="2">TY812</strain>
    </source>
</reference>
<comment type="caution">
    <text evidence="2">The sequence shown here is derived from an EMBL/GenBank/DDBJ whole genome shotgun (WGS) entry which is preliminary data.</text>
</comment>
<evidence type="ECO:0000313" key="3">
    <source>
        <dbReference type="Proteomes" id="UP001229081"/>
    </source>
</evidence>
<feature type="region of interest" description="Disordered" evidence="1">
    <location>
        <begin position="1"/>
        <end position="22"/>
    </location>
</feature>
<organism evidence="2 3">
    <name type="scientific">Mycobacterium paragordonae</name>
    <dbReference type="NCBI Taxonomy" id="1389713"/>
    <lineage>
        <taxon>Bacteria</taxon>
        <taxon>Bacillati</taxon>
        <taxon>Actinomycetota</taxon>
        <taxon>Actinomycetes</taxon>
        <taxon>Mycobacteriales</taxon>
        <taxon>Mycobacteriaceae</taxon>
        <taxon>Mycobacterium</taxon>
    </lineage>
</organism>
<name>A0AAJ1S8L0_9MYCO</name>
<evidence type="ECO:0000256" key="1">
    <source>
        <dbReference type="SAM" id="MobiDB-lite"/>
    </source>
</evidence>
<gene>
    <name evidence="2" type="ORF">QXL92_24885</name>
</gene>